<dbReference type="PANTHER" id="PTHR10314">
    <property type="entry name" value="CYSTATHIONINE BETA-SYNTHASE"/>
    <property type="match status" value="1"/>
</dbReference>
<dbReference type="InterPro" id="IPR001216">
    <property type="entry name" value="P-phosphate_BS"/>
</dbReference>
<keyword evidence="2" id="KW-0663">Pyridoxal phosphate</keyword>
<dbReference type="InterPro" id="IPR001926">
    <property type="entry name" value="TrpB-like_PALP"/>
</dbReference>
<dbReference type="CDD" id="cd01561">
    <property type="entry name" value="CBS_like"/>
    <property type="match status" value="1"/>
</dbReference>
<evidence type="ECO:0000259" key="3">
    <source>
        <dbReference type="Pfam" id="PF00291"/>
    </source>
</evidence>
<evidence type="ECO:0000313" key="5">
    <source>
        <dbReference type="Proteomes" id="UP000437736"/>
    </source>
</evidence>
<gene>
    <name evidence="4" type="ORF">GHK86_11360</name>
</gene>
<dbReference type="Gene3D" id="3.40.50.1100">
    <property type="match status" value="2"/>
</dbReference>
<feature type="domain" description="Tryptophan synthase beta chain-like PALP" evidence="3">
    <location>
        <begin position="8"/>
        <end position="287"/>
    </location>
</feature>
<organism evidence="4 5">
    <name type="scientific">Acidiferrimicrobium australe</name>
    <dbReference type="NCBI Taxonomy" id="2664430"/>
    <lineage>
        <taxon>Bacteria</taxon>
        <taxon>Bacillati</taxon>
        <taxon>Actinomycetota</taxon>
        <taxon>Acidimicrobiia</taxon>
        <taxon>Acidimicrobiales</taxon>
        <taxon>Acidimicrobiaceae</taxon>
        <taxon>Acidiferrimicrobium</taxon>
    </lineage>
</organism>
<accession>A0ABW9QV52</accession>
<protein>
    <submittedName>
        <fullName evidence="4">Pyridoxal-phosphate dependent enzyme</fullName>
    </submittedName>
</protein>
<dbReference type="EMBL" id="WJHE01000556">
    <property type="protein sequence ID" value="MST33313.1"/>
    <property type="molecule type" value="Genomic_DNA"/>
</dbReference>
<dbReference type="Pfam" id="PF00291">
    <property type="entry name" value="PALP"/>
    <property type="match status" value="1"/>
</dbReference>
<dbReference type="PROSITE" id="PS00901">
    <property type="entry name" value="CYS_SYNTHASE"/>
    <property type="match status" value="1"/>
</dbReference>
<proteinExistence type="predicted"/>
<dbReference type="InterPro" id="IPR036052">
    <property type="entry name" value="TrpB-like_PALP_sf"/>
</dbReference>
<dbReference type="InterPro" id="IPR050214">
    <property type="entry name" value="Cys_Synth/Cystath_Beta-Synth"/>
</dbReference>
<name>A0ABW9QV52_9ACTN</name>
<evidence type="ECO:0000256" key="1">
    <source>
        <dbReference type="ARBA" id="ARBA00001933"/>
    </source>
</evidence>
<comment type="cofactor">
    <cofactor evidence="1">
        <name>pyridoxal 5'-phosphate</name>
        <dbReference type="ChEBI" id="CHEBI:597326"/>
    </cofactor>
</comment>
<evidence type="ECO:0000256" key="2">
    <source>
        <dbReference type="ARBA" id="ARBA00022898"/>
    </source>
</evidence>
<keyword evidence="5" id="KW-1185">Reference proteome</keyword>
<dbReference type="Proteomes" id="UP000437736">
    <property type="component" value="Unassembled WGS sequence"/>
</dbReference>
<reference evidence="4 5" key="1">
    <citation type="submission" date="2019-11" db="EMBL/GenBank/DDBJ databases">
        <title>Acidiferrimicrobium australis gen. nov., sp. nov., an acidophilic and obligately heterotrophic, member of the Actinobacteria that catalyses dissimilatory oxido- reduction of iron isolated from metal-rich acidic water in Chile.</title>
        <authorList>
            <person name="Gonzalez D."/>
            <person name="Huber K."/>
            <person name="Hedrich S."/>
            <person name="Rojas-Villalobos C."/>
            <person name="Quatrini R."/>
            <person name="Dinamarca M.A."/>
            <person name="Schwarz A."/>
            <person name="Canales C."/>
            <person name="Nancucheo I."/>
        </authorList>
    </citation>
    <scope>NUCLEOTIDE SEQUENCE [LARGE SCALE GENOMIC DNA]</scope>
    <source>
        <strain evidence="4 5">USS-CCA1</strain>
    </source>
</reference>
<evidence type="ECO:0000313" key="4">
    <source>
        <dbReference type="EMBL" id="MST33313.1"/>
    </source>
</evidence>
<dbReference type="SUPFAM" id="SSF53686">
    <property type="entry name" value="Tryptophan synthase beta subunit-like PLP-dependent enzymes"/>
    <property type="match status" value="1"/>
</dbReference>
<sequence>MARYQSVLELIGDTPLVDVSQLSPNPRAAILVKLEGQNPGGSVKDRAALAMIEEAEKDGSLRPGQQILESSSGNTGIALAMIARIKGYPVKIVLPENVSVERRQLLQAWGAEIVPSPGSEGSNGAMRRAQALAAEHPDWWFPYQYANPANPKAHFEGTGPEIWRDCPEITHFVAGLGTAGTLMGVGRFLKQQNPDVQVWAVQPPAGEMVDGLKNLDEGFVPPVFTDNDGFELLDRSRIVGPKESILWVRRLAEVGIFAGISSGAIMGAAVKCAEEIDQGVIVAMVCDGGWKYLSTDAWTGDIDAVTERARHVIYF</sequence>
<comment type="caution">
    <text evidence="4">The sequence shown here is derived from an EMBL/GenBank/DDBJ whole genome shotgun (WGS) entry which is preliminary data.</text>
</comment>